<dbReference type="EMBL" id="CM003372">
    <property type="protein sequence ID" value="KOM34829.1"/>
    <property type="molecule type" value="Genomic_DNA"/>
</dbReference>
<gene>
    <name evidence="1" type="ORF">LR48_Vigan02g097900</name>
</gene>
<evidence type="ECO:0000313" key="1">
    <source>
        <dbReference type="EMBL" id="KOM34829.1"/>
    </source>
</evidence>
<protein>
    <submittedName>
        <fullName evidence="1">Uncharacterized protein</fullName>
    </submittedName>
</protein>
<proteinExistence type="predicted"/>
<evidence type="ECO:0000313" key="2">
    <source>
        <dbReference type="Proteomes" id="UP000053144"/>
    </source>
</evidence>
<dbReference type="Gramene" id="KOM34829">
    <property type="protein sequence ID" value="KOM34829"/>
    <property type="gene ID" value="LR48_Vigan02g097900"/>
</dbReference>
<dbReference type="AlphaFoldDB" id="A0A0L9TXC1"/>
<accession>A0A0L9TXC1</accession>
<organism evidence="1 2">
    <name type="scientific">Phaseolus angularis</name>
    <name type="common">Azuki bean</name>
    <name type="synonym">Vigna angularis</name>
    <dbReference type="NCBI Taxonomy" id="3914"/>
    <lineage>
        <taxon>Eukaryota</taxon>
        <taxon>Viridiplantae</taxon>
        <taxon>Streptophyta</taxon>
        <taxon>Embryophyta</taxon>
        <taxon>Tracheophyta</taxon>
        <taxon>Spermatophyta</taxon>
        <taxon>Magnoliopsida</taxon>
        <taxon>eudicotyledons</taxon>
        <taxon>Gunneridae</taxon>
        <taxon>Pentapetalae</taxon>
        <taxon>rosids</taxon>
        <taxon>fabids</taxon>
        <taxon>Fabales</taxon>
        <taxon>Fabaceae</taxon>
        <taxon>Papilionoideae</taxon>
        <taxon>50 kb inversion clade</taxon>
        <taxon>NPAAA clade</taxon>
        <taxon>indigoferoid/millettioid clade</taxon>
        <taxon>Phaseoleae</taxon>
        <taxon>Vigna</taxon>
    </lineage>
</organism>
<reference evidence="2" key="1">
    <citation type="journal article" date="2015" name="Proc. Natl. Acad. Sci. U.S.A.">
        <title>Genome sequencing of adzuki bean (Vigna angularis) provides insight into high starch and low fat accumulation and domestication.</title>
        <authorList>
            <person name="Yang K."/>
            <person name="Tian Z."/>
            <person name="Chen C."/>
            <person name="Luo L."/>
            <person name="Zhao B."/>
            <person name="Wang Z."/>
            <person name="Yu L."/>
            <person name="Li Y."/>
            <person name="Sun Y."/>
            <person name="Li W."/>
            <person name="Chen Y."/>
            <person name="Li Y."/>
            <person name="Zhang Y."/>
            <person name="Ai D."/>
            <person name="Zhao J."/>
            <person name="Shang C."/>
            <person name="Ma Y."/>
            <person name="Wu B."/>
            <person name="Wang M."/>
            <person name="Gao L."/>
            <person name="Sun D."/>
            <person name="Zhang P."/>
            <person name="Guo F."/>
            <person name="Wang W."/>
            <person name="Li Y."/>
            <person name="Wang J."/>
            <person name="Varshney R.K."/>
            <person name="Wang J."/>
            <person name="Ling H.Q."/>
            <person name="Wan P."/>
        </authorList>
    </citation>
    <scope>NUCLEOTIDE SEQUENCE</scope>
    <source>
        <strain evidence="2">cv. Jingnong 6</strain>
    </source>
</reference>
<sequence length="93" mass="10709">MHSQDVKELASRREELNITLIQLWMMYMFGVSNNLGYNDVYGFIDPQVTREANNFDDITTYLTSSFAMGKDIYFIPYIFGATDKMGHMSADTT</sequence>
<name>A0A0L9TXC1_PHAAN</name>
<dbReference type="Proteomes" id="UP000053144">
    <property type="component" value="Chromosome 2"/>
</dbReference>